<dbReference type="AlphaFoldDB" id="A0A8X6SKF7"/>
<name>A0A8X6SKF7_TRICX</name>
<evidence type="ECO:0000313" key="1">
    <source>
        <dbReference type="EMBL" id="GFY15362.1"/>
    </source>
</evidence>
<gene>
    <name evidence="1" type="ORF">TNCV_1571731</name>
</gene>
<dbReference type="EMBL" id="BMAU01021334">
    <property type="protein sequence ID" value="GFY15362.1"/>
    <property type="molecule type" value="Genomic_DNA"/>
</dbReference>
<sequence length="128" mass="14527">MAPRKWKLGSCIIKALHNWNVNVEKLTHAQFAEERVAADWRAPDYLNTKRWQTDVVTSNRTVSGLNGHLALVFLSFMNAYRLCMVKKSCLIKRLVAGAACAITECGGWSQMGIPPYPQTKTTLLEYRR</sequence>
<accession>A0A8X6SKF7</accession>
<organism evidence="1 2">
    <name type="scientific">Trichonephila clavipes</name>
    <name type="common">Golden silk orbweaver</name>
    <name type="synonym">Nephila clavipes</name>
    <dbReference type="NCBI Taxonomy" id="2585209"/>
    <lineage>
        <taxon>Eukaryota</taxon>
        <taxon>Metazoa</taxon>
        <taxon>Ecdysozoa</taxon>
        <taxon>Arthropoda</taxon>
        <taxon>Chelicerata</taxon>
        <taxon>Arachnida</taxon>
        <taxon>Araneae</taxon>
        <taxon>Araneomorphae</taxon>
        <taxon>Entelegynae</taxon>
        <taxon>Araneoidea</taxon>
        <taxon>Nephilidae</taxon>
        <taxon>Trichonephila</taxon>
    </lineage>
</organism>
<dbReference type="Proteomes" id="UP000887159">
    <property type="component" value="Unassembled WGS sequence"/>
</dbReference>
<protein>
    <submittedName>
        <fullName evidence="1">Uncharacterized protein</fullName>
    </submittedName>
</protein>
<keyword evidence="2" id="KW-1185">Reference proteome</keyword>
<evidence type="ECO:0000313" key="2">
    <source>
        <dbReference type="Proteomes" id="UP000887159"/>
    </source>
</evidence>
<reference evidence="1" key="1">
    <citation type="submission" date="2020-08" db="EMBL/GenBank/DDBJ databases">
        <title>Multicomponent nature underlies the extraordinary mechanical properties of spider dragline silk.</title>
        <authorList>
            <person name="Kono N."/>
            <person name="Nakamura H."/>
            <person name="Mori M."/>
            <person name="Yoshida Y."/>
            <person name="Ohtoshi R."/>
            <person name="Malay A.D."/>
            <person name="Moran D.A.P."/>
            <person name="Tomita M."/>
            <person name="Numata K."/>
            <person name="Arakawa K."/>
        </authorList>
    </citation>
    <scope>NUCLEOTIDE SEQUENCE</scope>
</reference>
<comment type="caution">
    <text evidence="1">The sequence shown here is derived from an EMBL/GenBank/DDBJ whole genome shotgun (WGS) entry which is preliminary data.</text>
</comment>
<proteinExistence type="predicted"/>